<keyword evidence="4" id="KW-1185">Reference proteome</keyword>
<sequence length="594" mass="65929">MFPSASSFLPRFHDDDVDDVGTLDPPPDDPPTPLPHLPPTPASSHHDSSPSTTSSSVDSSSPTSPSSSSSTSTHHSDHGAAPTSPPHDAQQLGPRRSTRANRGQPPPRLNDYVTYGVDAFVVPTRYKQAKGDPLWDAAMQTEIDAVHANKTWTVVDRPPPEVPVIGSRWLYAIKMTPEGTIERHKARIVAQGFSQEQGVAFDEKFAPVAKMATVRTLLAVASMRQWPLFQLDVKNAFLHGNLKEVVYLEKPLGYNVGLPGQVFLLHKSLYGLKQAPWAWFEKFQSTVLQLGLHQSLNDPSLFVKSSSAGYVVLLLYVDDMVVTGDDIEGIDHLKKGLQSAFHLKDLGELSYFLGLEITRDRHGIMLSQRKYIGDLLSEHHFEDCLPVSIPMELNLKLSRESGDLLSDATSYRSLVDSLIYLAATRPDISYPVQLISHFMAAPRRDHLAAAHRILRYLRGTQDVSMFFPSTGSPVLRAFSDPDFAGCIDTRRSTTGWCVQFGEAFVSWRCKKQDKVSNSSTEAEYRPLSDVCSEVIWIRRLLGDFGVTCTIPLELFVTWCVRALFGFTMFVPKTRLLTSSPSRLRLVVIGISQAN</sequence>
<dbReference type="PANTHER" id="PTHR11439">
    <property type="entry name" value="GAG-POL-RELATED RETROTRANSPOSON"/>
    <property type="match status" value="1"/>
</dbReference>
<dbReference type="CDD" id="cd09272">
    <property type="entry name" value="RNase_HI_RT_Ty1"/>
    <property type="match status" value="1"/>
</dbReference>
<feature type="region of interest" description="Disordered" evidence="1">
    <location>
        <begin position="1"/>
        <end position="112"/>
    </location>
</feature>
<evidence type="ECO:0000313" key="4">
    <source>
        <dbReference type="Proteomes" id="UP001497516"/>
    </source>
</evidence>
<reference evidence="3 4" key="1">
    <citation type="submission" date="2024-04" db="EMBL/GenBank/DDBJ databases">
        <authorList>
            <person name="Fracassetti M."/>
        </authorList>
    </citation>
    <scope>NUCLEOTIDE SEQUENCE [LARGE SCALE GENOMIC DNA]</scope>
</reference>
<accession>A0AAV2CAZ2</accession>
<feature type="compositionally biased region" description="Pro residues" evidence="1">
    <location>
        <begin position="24"/>
        <end position="41"/>
    </location>
</feature>
<gene>
    <name evidence="3" type="ORF">LTRI10_LOCUS1548</name>
</gene>
<feature type="domain" description="Reverse transcriptase Ty1/copia-type" evidence="2">
    <location>
        <begin position="149"/>
        <end position="392"/>
    </location>
</feature>
<feature type="compositionally biased region" description="Low complexity" evidence="1">
    <location>
        <begin position="49"/>
        <end position="73"/>
    </location>
</feature>
<name>A0AAV2CAZ2_9ROSI</name>
<dbReference type="InterPro" id="IPR013103">
    <property type="entry name" value="RVT_2"/>
</dbReference>
<dbReference type="PANTHER" id="PTHR11439:SF497">
    <property type="entry name" value="CYSTEINE-RICH RLK (RECEPTOR-LIKE PROTEIN KINASE) 8"/>
    <property type="match status" value="1"/>
</dbReference>
<dbReference type="SUPFAM" id="SSF56672">
    <property type="entry name" value="DNA/RNA polymerases"/>
    <property type="match status" value="1"/>
</dbReference>
<evidence type="ECO:0000256" key="1">
    <source>
        <dbReference type="SAM" id="MobiDB-lite"/>
    </source>
</evidence>
<evidence type="ECO:0000313" key="3">
    <source>
        <dbReference type="EMBL" id="CAL1353665.1"/>
    </source>
</evidence>
<organism evidence="3 4">
    <name type="scientific">Linum trigynum</name>
    <dbReference type="NCBI Taxonomy" id="586398"/>
    <lineage>
        <taxon>Eukaryota</taxon>
        <taxon>Viridiplantae</taxon>
        <taxon>Streptophyta</taxon>
        <taxon>Embryophyta</taxon>
        <taxon>Tracheophyta</taxon>
        <taxon>Spermatophyta</taxon>
        <taxon>Magnoliopsida</taxon>
        <taxon>eudicotyledons</taxon>
        <taxon>Gunneridae</taxon>
        <taxon>Pentapetalae</taxon>
        <taxon>rosids</taxon>
        <taxon>fabids</taxon>
        <taxon>Malpighiales</taxon>
        <taxon>Linaceae</taxon>
        <taxon>Linum</taxon>
    </lineage>
</organism>
<protein>
    <recommendedName>
        <fullName evidence="2">Reverse transcriptase Ty1/copia-type domain-containing protein</fullName>
    </recommendedName>
</protein>
<dbReference type="Proteomes" id="UP001497516">
    <property type="component" value="Chromosome 1"/>
</dbReference>
<dbReference type="AlphaFoldDB" id="A0AAV2CAZ2"/>
<dbReference type="EMBL" id="OZ034813">
    <property type="protein sequence ID" value="CAL1353665.1"/>
    <property type="molecule type" value="Genomic_DNA"/>
</dbReference>
<dbReference type="InterPro" id="IPR043502">
    <property type="entry name" value="DNA/RNA_pol_sf"/>
</dbReference>
<dbReference type="Pfam" id="PF07727">
    <property type="entry name" value="RVT_2"/>
    <property type="match status" value="1"/>
</dbReference>
<proteinExistence type="predicted"/>
<evidence type="ECO:0000259" key="2">
    <source>
        <dbReference type="Pfam" id="PF07727"/>
    </source>
</evidence>